<reference evidence="5 6" key="1">
    <citation type="journal article" date="2004" name="Nature">
        <title>Genome sequence of the ultrasmall unicellular red alga Cyanidioschyzon merolae 10D.</title>
        <authorList>
            <person name="Matsuzaki M."/>
            <person name="Misumi O."/>
            <person name="Shin-i T."/>
            <person name="Maruyama S."/>
            <person name="Takahara M."/>
            <person name="Miyagishima S."/>
            <person name="Mori T."/>
            <person name="Nishida K."/>
            <person name="Yagisawa F."/>
            <person name="Nishida K."/>
            <person name="Yoshida Y."/>
            <person name="Nishimura Y."/>
            <person name="Nakao S."/>
            <person name="Kobayashi T."/>
            <person name="Momoyama Y."/>
            <person name="Higashiyama T."/>
            <person name="Minoda A."/>
            <person name="Sano M."/>
            <person name="Nomoto H."/>
            <person name="Oishi K."/>
            <person name="Hayashi H."/>
            <person name="Ohta F."/>
            <person name="Nishizaka S."/>
            <person name="Haga S."/>
            <person name="Miura S."/>
            <person name="Morishita T."/>
            <person name="Kabeya Y."/>
            <person name="Terasawa K."/>
            <person name="Suzuki Y."/>
            <person name="Ishii Y."/>
            <person name="Asakawa S."/>
            <person name="Takano H."/>
            <person name="Ohta N."/>
            <person name="Kuroiwa H."/>
            <person name="Tanaka K."/>
            <person name="Shimizu N."/>
            <person name="Sugano S."/>
            <person name="Sato N."/>
            <person name="Nozaki H."/>
            <person name="Ogasawara N."/>
            <person name="Kohara Y."/>
            <person name="Kuroiwa T."/>
        </authorList>
    </citation>
    <scope>NUCLEOTIDE SEQUENCE [LARGE SCALE GENOMIC DNA]</scope>
    <source>
        <strain evidence="5 6">10D</strain>
    </source>
</reference>
<dbReference type="AlphaFoldDB" id="M1VCT0"/>
<evidence type="ECO:0000313" key="6">
    <source>
        <dbReference type="Proteomes" id="UP000007014"/>
    </source>
</evidence>
<evidence type="ECO:0000313" key="5">
    <source>
        <dbReference type="EMBL" id="BAM83334.1"/>
    </source>
</evidence>
<keyword evidence="2" id="KW-0547">Nucleotide-binding</keyword>
<evidence type="ECO:0000256" key="2">
    <source>
        <dbReference type="ARBA" id="ARBA00022741"/>
    </source>
</evidence>
<dbReference type="InterPro" id="IPR006259">
    <property type="entry name" value="Adenyl_kin_sub"/>
</dbReference>
<dbReference type="InterPro" id="IPR033690">
    <property type="entry name" value="Adenylat_kinase_CS"/>
</dbReference>
<keyword evidence="6" id="KW-1185">Reference proteome</keyword>
<dbReference type="NCBIfam" id="TIGR01351">
    <property type="entry name" value="adk"/>
    <property type="match status" value="1"/>
</dbReference>
<feature type="compositionally biased region" description="Polar residues" evidence="4">
    <location>
        <begin position="153"/>
        <end position="162"/>
    </location>
</feature>
<dbReference type="eggNOG" id="KOG4313">
    <property type="taxonomic scope" value="Eukaryota"/>
</dbReference>
<organism evidence="5 6">
    <name type="scientific">Cyanidioschyzon merolae (strain NIES-3377 / 10D)</name>
    <name type="common">Unicellular red alga</name>
    <dbReference type="NCBI Taxonomy" id="280699"/>
    <lineage>
        <taxon>Eukaryota</taxon>
        <taxon>Rhodophyta</taxon>
        <taxon>Bangiophyceae</taxon>
        <taxon>Cyanidiales</taxon>
        <taxon>Cyanidiaceae</taxon>
        <taxon>Cyanidioschyzon</taxon>
    </lineage>
</organism>
<dbReference type="OrthoDB" id="5310at2759"/>
<dbReference type="CDD" id="cd01428">
    <property type="entry name" value="ADK"/>
    <property type="match status" value="1"/>
</dbReference>
<dbReference type="SUPFAM" id="SSF52540">
    <property type="entry name" value="P-loop containing nucleoside triphosphate hydrolases"/>
    <property type="match status" value="1"/>
</dbReference>
<proteinExistence type="inferred from homology"/>
<dbReference type="EMBL" id="AP006502">
    <property type="protein sequence ID" value="BAM83334.1"/>
    <property type="molecule type" value="Genomic_DNA"/>
</dbReference>
<evidence type="ECO:0000256" key="1">
    <source>
        <dbReference type="ARBA" id="ARBA00022679"/>
    </source>
</evidence>
<gene>
    <name evidence="5" type="ORF">CYME_CMT384C</name>
</gene>
<dbReference type="RefSeq" id="XP_005539370.1">
    <property type="nucleotide sequence ID" value="XM_005539313.1"/>
</dbReference>
<dbReference type="PRINTS" id="PR00094">
    <property type="entry name" value="ADENYLTKNASE"/>
</dbReference>
<dbReference type="Proteomes" id="UP000007014">
    <property type="component" value="Chromosome 20"/>
</dbReference>
<name>M1VCT0_CYAM1</name>
<dbReference type="OMA" id="MCELLAN"/>
<reference evidence="5 6" key="2">
    <citation type="journal article" date="2007" name="BMC Biol.">
        <title>A 100%-complete sequence reveals unusually simple genomic features in the hot-spring red alga Cyanidioschyzon merolae.</title>
        <authorList>
            <person name="Nozaki H."/>
            <person name="Takano H."/>
            <person name="Misumi O."/>
            <person name="Terasawa K."/>
            <person name="Matsuzaki M."/>
            <person name="Maruyama S."/>
            <person name="Nishida K."/>
            <person name="Yagisawa F."/>
            <person name="Yoshida Y."/>
            <person name="Fujiwara T."/>
            <person name="Takio S."/>
            <person name="Tamura K."/>
            <person name="Chung S.J."/>
            <person name="Nakamura S."/>
            <person name="Kuroiwa H."/>
            <person name="Tanaka K."/>
            <person name="Sato N."/>
            <person name="Kuroiwa T."/>
        </authorList>
    </citation>
    <scope>NUCLEOTIDE SEQUENCE [LARGE SCALE GENOMIC DNA]</scope>
    <source>
        <strain evidence="5 6">10D</strain>
    </source>
</reference>
<dbReference type="PROSITE" id="PS00113">
    <property type="entry name" value="ADENYLATE_KINASE"/>
    <property type="match status" value="1"/>
</dbReference>
<accession>M1VCT0</accession>
<protein>
    <submittedName>
        <fullName evidence="5">Adenylate kinase</fullName>
    </submittedName>
</protein>
<dbReference type="Gene3D" id="3.40.50.300">
    <property type="entry name" value="P-loop containing nucleotide triphosphate hydrolases"/>
    <property type="match status" value="1"/>
</dbReference>
<dbReference type="Gramene" id="CMT384CT">
    <property type="protein sequence ID" value="CMT384CT"/>
    <property type="gene ID" value="CMT384C"/>
</dbReference>
<keyword evidence="1" id="KW-0808">Transferase</keyword>
<dbReference type="InterPro" id="IPR027417">
    <property type="entry name" value="P-loop_NTPase"/>
</dbReference>
<evidence type="ECO:0000256" key="3">
    <source>
        <dbReference type="ARBA" id="ARBA00022777"/>
    </source>
</evidence>
<dbReference type="STRING" id="280699.M1VCT0"/>
<sequence>MGGVSAHEPPAAFVIGASRNRVPQADGTRACVWKSNSSFRASRVPRFRTRITLWCESDREILKYTGSEAPPTANGHNAHTDLGVQRTGQGLMSHFHGSKNPAHSNGHQPVEQGMKHSASGLSTGRRDAGTDAQPRPPDGAPPQQRGALEPEPNSRTGDSSAVSERESISVTPDDYLSDLPRSVVLESLRDESLKTLLSPLPRPARLRIILMGKPASGKGTQAPLIARRFGMVHISLGTLLRNEIRSNTELGRLTSEYVHRGELVPDDLALAILKKRLSQEDCRNKGFILDGFPRTERQAVLLNRAGIEIDYVIVLERPDEDLLDWARERLLDPITGIMYHPRLAPPPPHVVHRLERRCDDKLEIVHMRLRQYAQEAPKIMAQYSDRLSIVRTDNTRPYLDTFREISEILERLILPRDDEEKCEVRLERTGLWRPRGIHRVALPRGALFKALDSFAHRIRERDYVPLYASTAQDAPRIGLVGRNWAAELLSADTDHEVFDIQLETCSVFDASETTDSGFVRFHDDATTERLQQVMQRMRDRGLIEGWRNERVPLRLGNGRYLEIERACMPYLGIETSGVHINGYFYKAGQDGRPELFVWLARRSWKKPTYPGRLDQLTAGGVPAAATSVLQQVMLELYEEAAYVGPAPVPVGCVRYRYETRKGISAKVLYLYDLELEENWKPYNHDGEVDAFYAVSAEEALASLVEAQHEWKPNSALVLVDFLVRHGVLHADNEPDYADIITRLHCCGI</sequence>
<dbReference type="PANTHER" id="PTHR23359">
    <property type="entry name" value="NUCLEOTIDE KINASE"/>
    <property type="match status" value="1"/>
</dbReference>
<dbReference type="GeneID" id="16998143"/>
<dbReference type="Gene3D" id="3.90.79.10">
    <property type="entry name" value="Nucleoside Triphosphate Pyrophosphohydrolase"/>
    <property type="match status" value="1"/>
</dbReference>
<dbReference type="KEGG" id="cme:CYME_CMT384C"/>
<dbReference type="InterPro" id="IPR015797">
    <property type="entry name" value="NUDIX_hydrolase-like_dom_sf"/>
</dbReference>
<dbReference type="SUPFAM" id="SSF55811">
    <property type="entry name" value="Nudix"/>
    <property type="match status" value="1"/>
</dbReference>
<dbReference type="eggNOG" id="KOG3078">
    <property type="taxonomic scope" value="Eukaryota"/>
</dbReference>
<dbReference type="Pfam" id="PF00406">
    <property type="entry name" value="ADK"/>
    <property type="match status" value="1"/>
</dbReference>
<dbReference type="HAMAP" id="MF_00235">
    <property type="entry name" value="Adenylate_kinase_Adk"/>
    <property type="match status" value="1"/>
</dbReference>
<keyword evidence="3 5" id="KW-0418">Kinase</keyword>
<feature type="region of interest" description="Disordered" evidence="4">
    <location>
        <begin position="90"/>
        <end position="175"/>
    </location>
</feature>
<dbReference type="HOGENOM" id="CLU_371898_0_0_1"/>
<dbReference type="CDD" id="cd03676">
    <property type="entry name" value="NUDIX_Tnr3_like"/>
    <property type="match status" value="1"/>
</dbReference>
<dbReference type="GO" id="GO:0004017">
    <property type="term" value="F:AMP kinase activity"/>
    <property type="evidence" value="ECO:0007669"/>
    <property type="project" value="InterPro"/>
</dbReference>
<dbReference type="InterPro" id="IPR000850">
    <property type="entry name" value="Adenylat/UMP-CMP_kin"/>
</dbReference>
<dbReference type="GO" id="GO:0005524">
    <property type="term" value="F:ATP binding"/>
    <property type="evidence" value="ECO:0007669"/>
    <property type="project" value="InterPro"/>
</dbReference>
<evidence type="ECO:0000256" key="4">
    <source>
        <dbReference type="SAM" id="MobiDB-lite"/>
    </source>
</evidence>